<proteinExistence type="predicted"/>
<protein>
    <submittedName>
        <fullName evidence="2">Peptidase S1 domain-containing protein</fullName>
    </submittedName>
</protein>
<reference evidence="2" key="1">
    <citation type="submission" date="2022-11" db="UniProtKB">
        <authorList>
            <consortium name="WormBaseParasite"/>
        </authorList>
    </citation>
    <scope>IDENTIFICATION</scope>
</reference>
<evidence type="ECO:0000313" key="1">
    <source>
        <dbReference type="Proteomes" id="UP000887576"/>
    </source>
</evidence>
<organism evidence="1 2">
    <name type="scientific">Panagrolaimus sp. JU765</name>
    <dbReference type="NCBI Taxonomy" id="591449"/>
    <lineage>
        <taxon>Eukaryota</taxon>
        <taxon>Metazoa</taxon>
        <taxon>Ecdysozoa</taxon>
        <taxon>Nematoda</taxon>
        <taxon>Chromadorea</taxon>
        <taxon>Rhabditida</taxon>
        <taxon>Tylenchina</taxon>
        <taxon>Panagrolaimomorpha</taxon>
        <taxon>Panagrolaimoidea</taxon>
        <taxon>Panagrolaimidae</taxon>
        <taxon>Panagrolaimus</taxon>
    </lineage>
</organism>
<name>A0AC34R3G0_9BILA</name>
<accession>A0AC34R3G0</accession>
<dbReference type="WBParaSite" id="JU765_v2.g3081.t1">
    <property type="protein sequence ID" value="JU765_v2.g3081.t1"/>
    <property type="gene ID" value="JU765_v2.g3081"/>
</dbReference>
<dbReference type="Proteomes" id="UP000887576">
    <property type="component" value="Unplaced"/>
</dbReference>
<evidence type="ECO:0000313" key="2">
    <source>
        <dbReference type="WBParaSite" id="JU765_v2.g3081.t1"/>
    </source>
</evidence>
<sequence length="241" mass="26941">MLAIILLTLLAVSTAEDRIYNGKEAEPDLNNVVYLEASLLCTGTIISEHYILTAAHCLEPSTKSVKAITPDVHRNLPLFKEMKVAPPFFEADQWIVHPDYKDITTGNDIALIRVPTPMTIPPVPLAANYSHPKDDWLRVAGYGNTNYQVFNASTSNWTSFESPKMLMERKDGRFYQVGVNVHGFTSEFFSRLSSWKLPSQSPSAIASLSTDVSYYCPWIEETTGGEVKCQTFKSTPIVPKF</sequence>